<dbReference type="HAMAP" id="MF_00122">
    <property type="entry name" value="GatC"/>
    <property type="match status" value="1"/>
</dbReference>
<dbReference type="NCBIfam" id="TIGR00135">
    <property type="entry name" value="gatC"/>
    <property type="match status" value="1"/>
</dbReference>
<keyword evidence="1" id="KW-0067">ATP-binding</keyword>
<organism evidence="2 5">
    <name type="scientific">Paenalcaligenes hominis</name>
    <dbReference type="NCBI Taxonomy" id="643674"/>
    <lineage>
        <taxon>Bacteria</taxon>
        <taxon>Pseudomonadati</taxon>
        <taxon>Pseudomonadota</taxon>
        <taxon>Betaproteobacteria</taxon>
        <taxon>Burkholderiales</taxon>
        <taxon>Alcaligenaceae</taxon>
        <taxon>Paenalcaligenes</taxon>
    </lineage>
</organism>
<dbReference type="OrthoDB" id="9794326at2"/>
<proteinExistence type="inferred from homology"/>
<comment type="similarity">
    <text evidence="1">Belongs to the GatC family.</text>
</comment>
<reference evidence="3" key="3">
    <citation type="journal article" date="2021" name="PeerJ">
        <title>Extensive microbial diversity within the chicken gut microbiome revealed by metagenomics and culture.</title>
        <authorList>
            <person name="Gilroy R."/>
            <person name="Ravi A."/>
            <person name="Getino M."/>
            <person name="Pursley I."/>
            <person name="Horton D.L."/>
            <person name="Alikhan N.F."/>
            <person name="Baker D."/>
            <person name="Gharbi K."/>
            <person name="Hall N."/>
            <person name="Watson M."/>
            <person name="Adriaenssens E.M."/>
            <person name="Foster-Nyarko E."/>
            <person name="Jarju S."/>
            <person name="Secka A."/>
            <person name="Antonio M."/>
            <person name="Oren A."/>
            <person name="Chaudhuri R.R."/>
            <person name="La Ragione R."/>
            <person name="Hildebrand F."/>
            <person name="Pallen M.J."/>
        </authorList>
    </citation>
    <scope>NUCLEOTIDE SEQUENCE</scope>
    <source>
        <strain evidence="3">CHK175-13533</strain>
    </source>
</reference>
<dbReference type="RefSeq" id="WP_077733915.1">
    <property type="nucleotide sequence ID" value="NZ_BMCQ01000003.1"/>
</dbReference>
<evidence type="ECO:0000313" key="3">
    <source>
        <dbReference type="EMBL" id="HJH23026.1"/>
    </source>
</evidence>
<gene>
    <name evidence="1 3" type="primary">gatC</name>
    <name evidence="4" type="ORF">GGR41_001867</name>
    <name evidence="3" type="ORF">K8U84_00555</name>
    <name evidence="2" type="ORF">PAEH1_06880</name>
</gene>
<keyword evidence="6" id="KW-1185">Reference proteome</keyword>
<dbReference type="KEGG" id="phn:PAEH1_06880"/>
<dbReference type="EMBL" id="CP019697">
    <property type="protein sequence ID" value="AQS51348.1"/>
    <property type="molecule type" value="Genomic_DNA"/>
</dbReference>
<dbReference type="Proteomes" id="UP000783934">
    <property type="component" value="Unassembled WGS sequence"/>
</dbReference>
<keyword evidence="1" id="KW-0547">Nucleotide-binding</keyword>
<comment type="subunit">
    <text evidence="1">Heterotrimer of A, B and C subunits.</text>
</comment>
<sequence>MAITQQDVAHIAQLAHIALTPEQTAQAEQDFTQILELIHELQDVDTAGIEPLVQPLAVIQDLHLRLRADEPAPTNTTAERDALMSNAPALSDGLFLVPTVIE</sequence>
<dbReference type="GO" id="GO:0006412">
    <property type="term" value="P:translation"/>
    <property type="evidence" value="ECO:0007669"/>
    <property type="project" value="UniProtKB-UniRule"/>
</dbReference>
<protein>
    <recommendedName>
        <fullName evidence="1">Aspartyl/glutamyl-tRNA(Asn/Gln) amidotransferase subunit C</fullName>
        <shortName evidence="1">Asp/Glu-ADT subunit C</shortName>
        <ecNumber evidence="1">6.3.5.-</ecNumber>
    </recommendedName>
</protein>
<evidence type="ECO:0000313" key="6">
    <source>
        <dbReference type="Proteomes" id="UP000783934"/>
    </source>
</evidence>
<dbReference type="GO" id="GO:0070681">
    <property type="term" value="P:glutaminyl-tRNAGln biosynthesis via transamidation"/>
    <property type="evidence" value="ECO:0007669"/>
    <property type="project" value="TreeGrafter"/>
</dbReference>
<comment type="catalytic activity">
    <reaction evidence="1">
        <text>L-glutamyl-tRNA(Gln) + L-glutamine + ATP + H2O = L-glutaminyl-tRNA(Gln) + L-glutamate + ADP + phosphate + H(+)</text>
        <dbReference type="Rhea" id="RHEA:17521"/>
        <dbReference type="Rhea" id="RHEA-COMP:9681"/>
        <dbReference type="Rhea" id="RHEA-COMP:9684"/>
        <dbReference type="ChEBI" id="CHEBI:15377"/>
        <dbReference type="ChEBI" id="CHEBI:15378"/>
        <dbReference type="ChEBI" id="CHEBI:29985"/>
        <dbReference type="ChEBI" id="CHEBI:30616"/>
        <dbReference type="ChEBI" id="CHEBI:43474"/>
        <dbReference type="ChEBI" id="CHEBI:58359"/>
        <dbReference type="ChEBI" id="CHEBI:78520"/>
        <dbReference type="ChEBI" id="CHEBI:78521"/>
        <dbReference type="ChEBI" id="CHEBI:456216"/>
    </reaction>
</comment>
<reference evidence="2 5" key="1">
    <citation type="submission" date="2017-01" db="EMBL/GenBank/DDBJ databases">
        <title>Complete Genome Sequence of Paenalcaligenes hominis, Isolated from a paraplegic Patient with neurogenic bladder.</title>
        <authorList>
            <person name="Mukhopadhyay R."/>
            <person name="Joaquin J."/>
            <person name="Hogue R."/>
            <person name="Kilaru A."/>
            <person name="Jospin G."/>
            <person name="Mars K."/>
            <person name="Eisen J.A."/>
            <person name="Chaturvedi V."/>
        </authorList>
    </citation>
    <scope>NUCLEOTIDE SEQUENCE [LARGE SCALE GENOMIC DNA]</scope>
    <source>
        <strain evidence="2 5">15S00501</strain>
    </source>
</reference>
<dbReference type="GO" id="GO:0016740">
    <property type="term" value="F:transferase activity"/>
    <property type="evidence" value="ECO:0007669"/>
    <property type="project" value="UniProtKB-KW"/>
</dbReference>
<dbReference type="AlphaFoldDB" id="A0A1U9K001"/>
<dbReference type="InterPro" id="IPR003837">
    <property type="entry name" value="GatC"/>
</dbReference>
<dbReference type="EMBL" id="JAATIZ010000003">
    <property type="protein sequence ID" value="NJB65618.1"/>
    <property type="molecule type" value="Genomic_DNA"/>
</dbReference>
<reference evidence="4 6" key="2">
    <citation type="submission" date="2020-03" db="EMBL/GenBank/DDBJ databases">
        <title>Genomic Encyclopedia of Type Strains, Phase IV (KMG-IV): sequencing the most valuable type-strain genomes for metagenomic binning, comparative biology and taxonomic classification.</title>
        <authorList>
            <person name="Goeker M."/>
        </authorList>
    </citation>
    <scope>NUCLEOTIDE SEQUENCE [LARGE SCALE GENOMIC DNA]</scope>
    <source>
        <strain evidence="4 6">DSM 26613</strain>
    </source>
</reference>
<keyword evidence="1" id="KW-0648">Protein biosynthesis</keyword>
<dbReference type="Gene3D" id="1.10.20.60">
    <property type="entry name" value="Glu-tRNAGln amidotransferase C subunit, N-terminal domain"/>
    <property type="match status" value="1"/>
</dbReference>
<dbReference type="GO" id="GO:0005524">
    <property type="term" value="F:ATP binding"/>
    <property type="evidence" value="ECO:0007669"/>
    <property type="project" value="UniProtKB-KW"/>
</dbReference>
<accession>A0A1U9K001</accession>
<dbReference type="GO" id="GO:0006450">
    <property type="term" value="P:regulation of translational fidelity"/>
    <property type="evidence" value="ECO:0007669"/>
    <property type="project" value="InterPro"/>
</dbReference>
<comment type="catalytic activity">
    <reaction evidence="1">
        <text>L-aspartyl-tRNA(Asn) + L-glutamine + ATP + H2O = L-asparaginyl-tRNA(Asn) + L-glutamate + ADP + phosphate + 2 H(+)</text>
        <dbReference type="Rhea" id="RHEA:14513"/>
        <dbReference type="Rhea" id="RHEA-COMP:9674"/>
        <dbReference type="Rhea" id="RHEA-COMP:9677"/>
        <dbReference type="ChEBI" id="CHEBI:15377"/>
        <dbReference type="ChEBI" id="CHEBI:15378"/>
        <dbReference type="ChEBI" id="CHEBI:29985"/>
        <dbReference type="ChEBI" id="CHEBI:30616"/>
        <dbReference type="ChEBI" id="CHEBI:43474"/>
        <dbReference type="ChEBI" id="CHEBI:58359"/>
        <dbReference type="ChEBI" id="CHEBI:78515"/>
        <dbReference type="ChEBI" id="CHEBI:78516"/>
        <dbReference type="ChEBI" id="CHEBI:456216"/>
    </reaction>
</comment>
<dbReference type="EC" id="6.3.5.-" evidence="1"/>
<evidence type="ECO:0000313" key="4">
    <source>
        <dbReference type="EMBL" id="NJB65618.1"/>
    </source>
</evidence>
<dbReference type="InterPro" id="IPR036113">
    <property type="entry name" value="Asp/Glu-ADT_sf_sub_c"/>
</dbReference>
<dbReference type="PANTHER" id="PTHR15004">
    <property type="entry name" value="GLUTAMYL-TRNA(GLN) AMIDOTRANSFERASE SUBUNIT C, MITOCHONDRIAL"/>
    <property type="match status" value="1"/>
</dbReference>
<dbReference type="Proteomes" id="UP000700248">
    <property type="component" value="Unassembled WGS sequence"/>
</dbReference>
<dbReference type="EMBL" id="DYTQ01000007">
    <property type="protein sequence ID" value="HJH23026.1"/>
    <property type="molecule type" value="Genomic_DNA"/>
</dbReference>
<reference evidence="3" key="4">
    <citation type="submission" date="2021-09" db="EMBL/GenBank/DDBJ databases">
        <authorList>
            <person name="Gilroy R."/>
        </authorList>
    </citation>
    <scope>NUCLEOTIDE SEQUENCE</scope>
    <source>
        <strain evidence="3">CHK175-13533</strain>
    </source>
</reference>
<comment type="function">
    <text evidence="1">Allows the formation of correctly charged Asn-tRNA(Asn) or Gln-tRNA(Gln) through the transamidation of misacylated Asp-tRNA(Asn) or Glu-tRNA(Gln) in organisms which lack either or both of asparaginyl-tRNA or glutaminyl-tRNA synthetases. The reaction takes place in the presence of glutamine and ATP through an activated phospho-Asp-tRNA(Asn) or phospho-Glu-tRNA(Gln).</text>
</comment>
<evidence type="ECO:0000256" key="1">
    <source>
        <dbReference type="HAMAP-Rule" id="MF_00122"/>
    </source>
</evidence>
<evidence type="ECO:0000313" key="2">
    <source>
        <dbReference type="EMBL" id="AQS51348.1"/>
    </source>
</evidence>
<dbReference type="Proteomes" id="UP000189369">
    <property type="component" value="Chromosome"/>
</dbReference>
<dbReference type="Pfam" id="PF02686">
    <property type="entry name" value="GatC"/>
    <property type="match status" value="1"/>
</dbReference>
<dbReference type="STRING" id="643674.PAEH1_06880"/>
<keyword evidence="2" id="KW-0808">Transferase</keyword>
<dbReference type="PANTHER" id="PTHR15004:SF0">
    <property type="entry name" value="GLUTAMYL-TRNA(GLN) AMIDOTRANSFERASE SUBUNIT C, MITOCHONDRIAL"/>
    <property type="match status" value="1"/>
</dbReference>
<keyword evidence="1 4" id="KW-0436">Ligase</keyword>
<name>A0A1U9K001_9BURK</name>
<dbReference type="GO" id="GO:0050567">
    <property type="term" value="F:glutaminyl-tRNA synthase (glutamine-hydrolyzing) activity"/>
    <property type="evidence" value="ECO:0007669"/>
    <property type="project" value="UniProtKB-UniRule"/>
</dbReference>
<dbReference type="SUPFAM" id="SSF141000">
    <property type="entry name" value="Glu-tRNAGln amidotransferase C subunit"/>
    <property type="match status" value="1"/>
</dbReference>
<evidence type="ECO:0000313" key="5">
    <source>
        <dbReference type="Proteomes" id="UP000189369"/>
    </source>
</evidence>